<dbReference type="Proteomes" id="UP000283928">
    <property type="component" value="Unassembled WGS sequence"/>
</dbReference>
<evidence type="ECO:0000313" key="6">
    <source>
        <dbReference type="EMBL" id="RHE77414.1"/>
    </source>
</evidence>
<dbReference type="RefSeq" id="WP_117739253.1">
    <property type="nucleotide sequence ID" value="NZ_JAQEBC010000008.1"/>
</dbReference>
<feature type="region of interest" description="Disordered" evidence="3">
    <location>
        <begin position="271"/>
        <end position="306"/>
    </location>
</feature>
<feature type="active site" description="Acyl-thioester intermediate" evidence="2">
    <location>
        <position position="208"/>
    </location>
</feature>
<gene>
    <name evidence="6" type="ORF">DW723_03325</name>
    <name evidence="5" type="ORF">DXB81_10455</name>
</gene>
<keyword evidence="4" id="KW-0472">Membrane</keyword>
<evidence type="ECO:0000313" key="8">
    <source>
        <dbReference type="Proteomes" id="UP000283928"/>
    </source>
</evidence>
<feature type="transmembrane region" description="Helical" evidence="4">
    <location>
        <begin position="242"/>
        <end position="265"/>
    </location>
</feature>
<dbReference type="SUPFAM" id="SSF63817">
    <property type="entry name" value="Sortase"/>
    <property type="match status" value="1"/>
</dbReference>
<dbReference type="InterPro" id="IPR023365">
    <property type="entry name" value="Sortase_dom-sf"/>
</dbReference>
<protein>
    <submittedName>
        <fullName evidence="5">Class C sortase</fullName>
    </submittedName>
</protein>
<accession>A0A3E5A5V3</accession>
<dbReference type="CDD" id="cd05827">
    <property type="entry name" value="Sortase_C"/>
    <property type="match status" value="1"/>
</dbReference>
<evidence type="ECO:0000313" key="7">
    <source>
        <dbReference type="Proteomes" id="UP000261222"/>
    </source>
</evidence>
<keyword evidence="4" id="KW-1133">Transmembrane helix</keyword>
<evidence type="ECO:0000256" key="4">
    <source>
        <dbReference type="SAM" id="Phobius"/>
    </source>
</evidence>
<keyword evidence="1" id="KW-0378">Hydrolase</keyword>
<dbReference type="Pfam" id="PF04203">
    <property type="entry name" value="Sortase"/>
    <property type="match status" value="1"/>
</dbReference>
<dbReference type="EMBL" id="QSKO01000003">
    <property type="protein sequence ID" value="RHE77414.1"/>
    <property type="molecule type" value="Genomic_DNA"/>
</dbReference>
<dbReference type="NCBIfam" id="NF033745">
    <property type="entry name" value="class_C_sortase"/>
    <property type="match status" value="1"/>
</dbReference>
<dbReference type="InterPro" id="IPR042002">
    <property type="entry name" value="Sortase_C"/>
</dbReference>
<dbReference type="Gene3D" id="2.40.260.10">
    <property type="entry name" value="Sortase"/>
    <property type="match status" value="1"/>
</dbReference>
<organism evidence="5 7">
    <name type="scientific">Blautia obeum</name>
    <dbReference type="NCBI Taxonomy" id="40520"/>
    <lineage>
        <taxon>Bacteria</taxon>
        <taxon>Bacillati</taxon>
        <taxon>Bacillota</taxon>
        <taxon>Clostridia</taxon>
        <taxon>Lachnospirales</taxon>
        <taxon>Lachnospiraceae</taxon>
        <taxon>Blautia</taxon>
    </lineage>
</organism>
<sequence length="306" mass="34480">MRKHVSTITTVLVFLTGLSLLLYPTVSNYWNSKHQTQAVAEYSDRIEKMDEQEKKQAFEQAEKYNETLISDPGRFTPTEEQDEWYKSLLDIDGTGMMGYITIPEIDCKLAVYHTVDDSVLQVGVGHMEGSSLPVGGSGTHCVLSGHRGLPSAKLFTDLDRLQKGDIFLLHIYDQVFTYEVDQIHIVEPIDYGLLNIEEGEDLCTLLTCTPYGINTERLLVRGHRIANRSGDNSRITSDAAKVSTVLVAVGIGIPLLIISFIAVDVSERVPKRKKKSKNRSKNRRRKATIQTRAKRIRTKQTSGRRR</sequence>
<name>A0A3E5A5V3_9FIRM</name>
<feature type="active site" description="Proton donor/acceptor" evidence="2">
    <location>
        <position position="146"/>
    </location>
</feature>
<dbReference type="AlphaFoldDB" id="A0A3E5A5V3"/>
<reference evidence="7 8" key="1">
    <citation type="submission" date="2018-08" db="EMBL/GenBank/DDBJ databases">
        <title>A genome reference for cultivated species of the human gut microbiota.</title>
        <authorList>
            <person name="Zou Y."/>
            <person name="Xue W."/>
            <person name="Luo G."/>
        </authorList>
    </citation>
    <scope>NUCLEOTIDE SEQUENCE [LARGE SCALE GENOMIC DNA]</scope>
    <source>
        <strain evidence="6 8">AM27-32LB</strain>
        <strain evidence="5 7">OM06-11AA</strain>
    </source>
</reference>
<dbReference type="Proteomes" id="UP000261222">
    <property type="component" value="Unassembled WGS sequence"/>
</dbReference>
<comment type="caution">
    <text evidence="5">The sequence shown here is derived from an EMBL/GenBank/DDBJ whole genome shotgun (WGS) entry which is preliminary data.</text>
</comment>
<evidence type="ECO:0000256" key="2">
    <source>
        <dbReference type="PIRSR" id="PIRSR605754-1"/>
    </source>
</evidence>
<dbReference type="NCBIfam" id="TIGR01076">
    <property type="entry name" value="sortase_fam"/>
    <property type="match status" value="1"/>
</dbReference>
<evidence type="ECO:0000256" key="3">
    <source>
        <dbReference type="SAM" id="MobiDB-lite"/>
    </source>
</evidence>
<evidence type="ECO:0000256" key="1">
    <source>
        <dbReference type="ARBA" id="ARBA00022801"/>
    </source>
</evidence>
<keyword evidence="4" id="KW-0812">Transmembrane</keyword>
<dbReference type="EMBL" id="QSUB01000004">
    <property type="protein sequence ID" value="RGN04364.1"/>
    <property type="molecule type" value="Genomic_DNA"/>
</dbReference>
<dbReference type="GO" id="GO:0016787">
    <property type="term" value="F:hydrolase activity"/>
    <property type="evidence" value="ECO:0007669"/>
    <property type="project" value="UniProtKB-KW"/>
</dbReference>
<dbReference type="InterPro" id="IPR005754">
    <property type="entry name" value="Sortase"/>
</dbReference>
<proteinExistence type="predicted"/>
<evidence type="ECO:0000313" key="5">
    <source>
        <dbReference type="EMBL" id="RGN04364.1"/>
    </source>
</evidence>